<dbReference type="Gene3D" id="3.90.215.10">
    <property type="entry name" value="Gamma Fibrinogen, chain A, domain 1"/>
    <property type="match status" value="1"/>
</dbReference>
<comment type="caution">
    <text evidence="2">The sequence shown here is derived from an EMBL/GenBank/DDBJ whole genome shotgun (WGS) entry which is preliminary data.</text>
</comment>
<name>A0AAD9UIU4_RIDPI</name>
<dbReference type="SUPFAM" id="SSF56496">
    <property type="entry name" value="Fibrinogen C-terminal domain-like"/>
    <property type="match status" value="1"/>
</dbReference>
<keyword evidence="3" id="KW-1185">Reference proteome</keyword>
<organism evidence="2 3">
    <name type="scientific">Ridgeia piscesae</name>
    <name type="common">Tubeworm</name>
    <dbReference type="NCBI Taxonomy" id="27915"/>
    <lineage>
        <taxon>Eukaryota</taxon>
        <taxon>Metazoa</taxon>
        <taxon>Spiralia</taxon>
        <taxon>Lophotrochozoa</taxon>
        <taxon>Annelida</taxon>
        <taxon>Polychaeta</taxon>
        <taxon>Sedentaria</taxon>
        <taxon>Canalipalpata</taxon>
        <taxon>Sabellida</taxon>
        <taxon>Siboglinidae</taxon>
        <taxon>Ridgeia</taxon>
    </lineage>
</organism>
<accession>A0AAD9UIU4</accession>
<dbReference type="InterPro" id="IPR036056">
    <property type="entry name" value="Fibrinogen-like_C"/>
</dbReference>
<dbReference type="Pfam" id="PF00147">
    <property type="entry name" value="Fibrinogen_C"/>
    <property type="match status" value="1"/>
</dbReference>
<dbReference type="EMBL" id="JAODUO010000067">
    <property type="protein sequence ID" value="KAK2190827.1"/>
    <property type="molecule type" value="Genomic_DNA"/>
</dbReference>
<gene>
    <name evidence="2" type="ORF">NP493_67g05005</name>
</gene>
<evidence type="ECO:0000313" key="2">
    <source>
        <dbReference type="EMBL" id="KAK2190827.1"/>
    </source>
</evidence>
<dbReference type="PANTHER" id="PTHR19143:SF327">
    <property type="entry name" value="FI21813P1-RELATED"/>
    <property type="match status" value="1"/>
</dbReference>
<sequence length="96" mass="11170">MTTWEDYRNGFAISSTELWLGNEHVHVMTTAGKTYTLRIELTSYDGERRIAEYEDFELDSEMNNYRLHLGGYMERSDAGYKTEPKDAQSFLYAALP</sequence>
<dbReference type="GO" id="GO:0005615">
    <property type="term" value="C:extracellular space"/>
    <property type="evidence" value="ECO:0007669"/>
    <property type="project" value="TreeGrafter"/>
</dbReference>
<reference evidence="2" key="1">
    <citation type="journal article" date="2023" name="Mol. Biol. Evol.">
        <title>Third-Generation Sequencing Reveals the Adaptive Role of the Epigenome in Three Deep-Sea Polychaetes.</title>
        <authorList>
            <person name="Perez M."/>
            <person name="Aroh O."/>
            <person name="Sun Y."/>
            <person name="Lan Y."/>
            <person name="Juniper S.K."/>
            <person name="Young C.R."/>
            <person name="Angers B."/>
            <person name="Qian P.Y."/>
        </authorList>
    </citation>
    <scope>NUCLEOTIDE SEQUENCE</scope>
    <source>
        <strain evidence="2">R07B-5</strain>
    </source>
</reference>
<dbReference type="InterPro" id="IPR002181">
    <property type="entry name" value="Fibrinogen_a/b/g_C_dom"/>
</dbReference>
<protein>
    <recommendedName>
        <fullName evidence="1">Fibrinogen C-terminal domain-containing protein</fullName>
    </recommendedName>
</protein>
<dbReference type="SMART" id="SM00186">
    <property type="entry name" value="FBG"/>
    <property type="match status" value="1"/>
</dbReference>
<dbReference type="AlphaFoldDB" id="A0AAD9UIU4"/>
<evidence type="ECO:0000313" key="3">
    <source>
        <dbReference type="Proteomes" id="UP001209878"/>
    </source>
</evidence>
<dbReference type="InterPro" id="IPR050373">
    <property type="entry name" value="Fibrinogen_C-term_domain"/>
</dbReference>
<dbReference type="Proteomes" id="UP001209878">
    <property type="component" value="Unassembled WGS sequence"/>
</dbReference>
<dbReference type="InterPro" id="IPR014716">
    <property type="entry name" value="Fibrinogen_a/b/g_C_1"/>
</dbReference>
<dbReference type="PANTHER" id="PTHR19143">
    <property type="entry name" value="FIBRINOGEN/TENASCIN/ANGIOPOEITIN"/>
    <property type="match status" value="1"/>
</dbReference>
<feature type="domain" description="Fibrinogen C-terminal" evidence="1">
    <location>
        <begin position="1"/>
        <end position="96"/>
    </location>
</feature>
<dbReference type="PROSITE" id="PS51406">
    <property type="entry name" value="FIBRINOGEN_C_2"/>
    <property type="match status" value="1"/>
</dbReference>
<evidence type="ECO:0000259" key="1">
    <source>
        <dbReference type="PROSITE" id="PS51406"/>
    </source>
</evidence>
<proteinExistence type="predicted"/>